<accession>A0A1G9U8A9</accession>
<evidence type="ECO:0000256" key="1">
    <source>
        <dbReference type="ARBA" id="ARBA00006284"/>
    </source>
</evidence>
<dbReference type="AlphaFoldDB" id="A0A1G9U8A9"/>
<dbReference type="PANTHER" id="PTHR21599">
    <property type="entry name" value="GLYCERATE KINASE"/>
    <property type="match status" value="1"/>
</dbReference>
<dbReference type="Pfam" id="PF02595">
    <property type="entry name" value="Gly_kinase"/>
    <property type="match status" value="1"/>
</dbReference>
<organism evidence="5 6">
    <name type="scientific">Acetanaerobacterium elongatum</name>
    <dbReference type="NCBI Taxonomy" id="258515"/>
    <lineage>
        <taxon>Bacteria</taxon>
        <taxon>Bacillati</taxon>
        <taxon>Bacillota</taxon>
        <taxon>Clostridia</taxon>
        <taxon>Eubacteriales</taxon>
        <taxon>Oscillospiraceae</taxon>
        <taxon>Acetanaerobacterium</taxon>
    </lineage>
</organism>
<comment type="similarity">
    <text evidence="1 4">Belongs to the glycerate kinase type-1 family.</text>
</comment>
<evidence type="ECO:0000256" key="3">
    <source>
        <dbReference type="ARBA" id="ARBA00022777"/>
    </source>
</evidence>
<dbReference type="NCBIfam" id="TIGR00045">
    <property type="entry name" value="glycerate kinase"/>
    <property type="match status" value="1"/>
</dbReference>
<keyword evidence="2 4" id="KW-0808">Transferase</keyword>
<keyword evidence="3 4" id="KW-0418">Kinase</keyword>
<gene>
    <name evidence="5" type="ORF">SAMN05192585_101115</name>
</gene>
<dbReference type="PANTHER" id="PTHR21599:SF0">
    <property type="entry name" value="GLYCERATE KINASE"/>
    <property type="match status" value="1"/>
</dbReference>
<keyword evidence="6" id="KW-1185">Reference proteome</keyword>
<reference evidence="5 6" key="1">
    <citation type="submission" date="2016-10" db="EMBL/GenBank/DDBJ databases">
        <authorList>
            <person name="de Groot N.N."/>
        </authorList>
    </citation>
    <scope>NUCLEOTIDE SEQUENCE [LARGE SCALE GENOMIC DNA]</scope>
    <source>
        <strain evidence="5 6">CGMCC 1.5012</strain>
    </source>
</reference>
<proteinExistence type="inferred from homology"/>
<dbReference type="Proteomes" id="UP000199182">
    <property type="component" value="Unassembled WGS sequence"/>
</dbReference>
<dbReference type="OrthoDB" id="9774290at2"/>
<dbReference type="SUPFAM" id="SSF110738">
    <property type="entry name" value="Glycerate kinase I"/>
    <property type="match status" value="1"/>
</dbReference>
<evidence type="ECO:0000313" key="5">
    <source>
        <dbReference type="EMBL" id="SDM56209.1"/>
    </source>
</evidence>
<dbReference type="Gene3D" id="3.40.50.10350">
    <property type="entry name" value="Glycerate kinase, domain 1"/>
    <property type="match status" value="1"/>
</dbReference>
<sequence length="378" mass="39562">MSKFLLIPDSFKGTMSSEEICSVMEQAIKSHCPDSEIISVPVADGGEGSVDAFLKAVGGERIAVRVKGPYFNDMDAFYGIINNGKTAIIEMAACAGLPLVEGNPDPKKTTTYGVGQLIEDAARRGCEKIIIGLGGSCTNDAGTGAAAALGVTFTNQSGNPFIPAGGTLKDIVHIDTSNLLPALKKVEMVAMCDIDNPLFGENGAAYVFGPQKGADEAAVKELDEGLRNLDRVLQKDLKLSLANEKGAGAAGGMGCGMVAFCGASLRMGIETVLDTVSFDSLVQGVDYVFTGEGKLDSQSLRGKVVIGVAHRAKKSGVPVIAVVGDIGEGVENVYSEGVTAVFSINNMAIPFREAKLRSKYDLALTMDNLMRLLSASRH</sequence>
<dbReference type="InterPro" id="IPR018193">
    <property type="entry name" value="Glyc_kinase_flavodox-like_fold"/>
</dbReference>
<dbReference type="GO" id="GO:0008887">
    <property type="term" value="F:glycerate kinase activity"/>
    <property type="evidence" value="ECO:0007669"/>
    <property type="project" value="UniProtKB-UniRule"/>
</dbReference>
<dbReference type="GO" id="GO:0031388">
    <property type="term" value="P:organic acid phosphorylation"/>
    <property type="evidence" value="ECO:0007669"/>
    <property type="project" value="UniProtKB-UniRule"/>
</dbReference>
<protein>
    <submittedName>
        <fullName evidence="5">Glycerate kinase</fullName>
    </submittedName>
</protein>
<dbReference type="RefSeq" id="WP_092637420.1">
    <property type="nucleotide sequence ID" value="NZ_FNID01000001.1"/>
</dbReference>
<dbReference type="PIRSF" id="PIRSF006078">
    <property type="entry name" value="GlxK"/>
    <property type="match status" value="1"/>
</dbReference>
<dbReference type="Gene3D" id="3.90.1510.10">
    <property type="entry name" value="Glycerate kinase, domain 2"/>
    <property type="match status" value="1"/>
</dbReference>
<dbReference type="InterPro" id="IPR004381">
    <property type="entry name" value="Glycerate_kinase"/>
</dbReference>
<evidence type="ECO:0000256" key="2">
    <source>
        <dbReference type="ARBA" id="ARBA00022679"/>
    </source>
</evidence>
<evidence type="ECO:0000256" key="4">
    <source>
        <dbReference type="PIRNR" id="PIRNR006078"/>
    </source>
</evidence>
<name>A0A1G9U8A9_9FIRM</name>
<evidence type="ECO:0000313" key="6">
    <source>
        <dbReference type="Proteomes" id="UP000199182"/>
    </source>
</evidence>
<dbReference type="InterPro" id="IPR018197">
    <property type="entry name" value="Glycerate_kinase_RE-like"/>
</dbReference>
<dbReference type="STRING" id="258515.SAMN05192585_101115"/>
<dbReference type="EMBL" id="FNID01000001">
    <property type="protein sequence ID" value="SDM56209.1"/>
    <property type="molecule type" value="Genomic_DNA"/>
</dbReference>
<dbReference type="InterPro" id="IPR036129">
    <property type="entry name" value="Glycerate_kinase_sf"/>
</dbReference>